<gene>
    <name evidence="2" type="ORF">MEDL_31129</name>
</gene>
<dbReference type="OrthoDB" id="6160306at2759"/>
<reference evidence="2" key="1">
    <citation type="submission" date="2021-03" db="EMBL/GenBank/DDBJ databases">
        <authorList>
            <person name="Bekaert M."/>
        </authorList>
    </citation>
    <scope>NUCLEOTIDE SEQUENCE</scope>
</reference>
<feature type="compositionally biased region" description="Basic residues" evidence="1">
    <location>
        <begin position="142"/>
        <end position="152"/>
    </location>
</feature>
<feature type="region of interest" description="Disordered" evidence="1">
    <location>
        <begin position="133"/>
        <end position="157"/>
    </location>
</feature>
<organism evidence="2 3">
    <name type="scientific">Mytilus edulis</name>
    <name type="common">Blue mussel</name>
    <dbReference type="NCBI Taxonomy" id="6550"/>
    <lineage>
        <taxon>Eukaryota</taxon>
        <taxon>Metazoa</taxon>
        <taxon>Spiralia</taxon>
        <taxon>Lophotrochozoa</taxon>
        <taxon>Mollusca</taxon>
        <taxon>Bivalvia</taxon>
        <taxon>Autobranchia</taxon>
        <taxon>Pteriomorphia</taxon>
        <taxon>Mytilida</taxon>
        <taxon>Mytiloidea</taxon>
        <taxon>Mytilidae</taxon>
        <taxon>Mytilinae</taxon>
        <taxon>Mytilus</taxon>
    </lineage>
</organism>
<dbReference type="EMBL" id="CAJPWZ010001545">
    <property type="protein sequence ID" value="CAG2217499.1"/>
    <property type="molecule type" value="Genomic_DNA"/>
</dbReference>
<dbReference type="Proteomes" id="UP000683360">
    <property type="component" value="Unassembled WGS sequence"/>
</dbReference>
<protein>
    <submittedName>
        <fullName evidence="2">Uncharacterized protein</fullName>
    </submittedName>
</protein>
<comment type="caution">
    <text evidence="2">The sequence shown here is derived from an EMBL/GenBank/DDBJ whole genome shotgun (WGS) entry which is preliminary data.</text>
</comment>
<keyword evidence="3" id="KW-1185">Reference proteome</keyword>
<evidence type="ECO:0000313" key="3">
    <source>
        <dbReference type="Proteomes" id="UP000683360"/>
    </source>
</evidence>
<name>A0A8S3SDA2_MYTED</name>
<accession>A0A8S3SDA2</accession>
<evidence type="ECO:0000256" key="1">
    <source>
        <dbReference type="SAM" id="MobiDB-lite"/>
    </source>
</evidence>
<sequence length="208" mass="23726">MCLHPELYKNRPDVNDIFILSPSYEESVLDCSRPAAYSSIWTMIAASDALGIAISSIYPAINDAFKKHVSWFSSSSDSKLPDIALYEYQGTYTINSNNKVRTHPNIIRQVQTEFTDKKPKEIFLQLNQDNSMTAPHDTKQIKNAKYRQKKTNKSSSSNNIADEILEVLSMLNDHPFVQQVIHKKGQVPSILCYTEETDDRHQDVSRQV</sequence>
<evidence type="ECO:0000313" key="2">
    <source>
        <dbReference type="EMBL" id="CAG2217499.1"/>
    </source>
</evidence>
<dbReference type="AlphaFoldDB" id="A0A8S3SDA2"/>
<proteinExistence type="predicted"/>